<feature type="compositionally biased region" description="Basic and acidic residues" evidence="1">
    <location>
        <begin position="51"/>
        <end position="61"/>
    </location>
</feature>
<name>A0AA88RU60_9ASTE</name>
<dbReference type="AlphaFoldDB" id="A0AA88RU60"/>
<dbReference type="Proteomes" id="UP001187471">
    <property type="component" value="Unassembled WGS sequence"/>
</dbReference>
<reference evidence="2" key="1">
    <citation type="submission" date="2022-12" db="EMBL/GenBank/DDBJ databases">
        <title>Draft genome assemblies for two species of Escallonia (Escalloniales).</title>
        <authorList>
            <person name="Chanderbali A."/>
            <person name="Dervinis C."/>
            <person name="Anghel I."/>
            <person name="Soltis D."/>
            <person name="Soltis P."/>
            <person name="Zapata F."/>
        </authorList>
    </citation>
    <scope>NUCLEOTIDE SEQUENCE</scope>
    <source>
        <strain evidence="2">UCBG92.1500</strain>
        <tissue evidence="2">Leaf</tissue>
    </source>
</reference>
<evidence type="ECO:0000313" key="3">
    <source>
        <dbReference type="Proteomes" id="UP001187471"/>
    </source>
</evidence>
<sequence>MDLRLWLFREGGGVPLVNQQHEIEYQKLSIERSWTQELTPPHLRKAPLPTRKLDGASRTSDFDKLWKRPPNRDYVHCVEPSPSYTGEEH</sequence>
<feature type="region of interest" description="Disordered" evidence="1">
    <location>
        <begin position="41"/>
        <end position="61"/>
    </location>
</feature>
<protein>
    <submittedName>
        <fullName evidence="2">Uncharacterized protein</fullName>
    </submittedName>
</protein>
<evidence type="ECO:0000313" key="2">
    <source>
        <dbReference type="EMBL" id="KAK2989556.1"/>
    </source>
</evidence>
<comment type="caution">
    <text evidence="2">The sequence shown here is derived from an EMBL/GenBank/DDBJ whole genome shotgun (WGS) entry which is preliminary data.</text>
</comment>
<keyword evidence="3" id="KW-1185">Reference proteome</keyword>
<gene>
    <name evidence="2" type="ORF">RJ640_023556</name>
</gene>
<feature type="non-terminal residue" evidence="2">
    <location>
        <position position="1"/>
    </location>
</feature>
<dbReference type="EMBL" id="JAVXUO010000729">
    <property type="protein sequence ID" value="KAK2989556.1"/>
    <property type="molecule type" value="Genomic_DNA"/>
</dbReference>
<organism evidence="2 3">
    <name type="scientific">Escallonia rubra</name>
    <dbReference type="NCBI Taxonomy" id="112253"/>
    <lineage>
        <taxon>Eukaryota</taxon>
        <taxon>Viridiplantae</taxon>
        <taxon>Streptophyta</taxon>
        <taxon>Embryophyta</taxon>
        <taxon>Tracheophyta</taxon>
        <taxon>Spermatophyta</taxon>
        <taxon>Magnoliopsida</taxon>
        <taxon>eudicotyledons</taxon>
        <taxon>Gunneridae</taxon>
        <taxon>Pentapetalae</taxon>
        <taxon>asterids</taxon>
        <taxon>campanulids</taxon>
        <taxon>Escalloniales</taxon>
        <taxon>Escalloniaceae</taxon>
        <taxon>Escallonia</taxon>
    </lineage>
</organism>
<accession>A0AA88RU60</accession>
<proteinExistence type="predicted"/>
<evidence type="ECO:0000256" key="1">
    <source>
        <dbReference type="SAM" id="MobiDB-lite"/>
    </source>
</evidence>